<evidence type="ECO:0000256" key="2">
    <source>
        <dbReference type="ARBA" id="ARBA00022898"/>
    </source>
</evidence>
<evidence type="ECO:0000256" key="3">
    <source>
        <dbReference type="ARBA" id="ARBA00023015"/>
    </source>
</evidence>
<feature type="region of interest" description="Disordered" evidence="6">
    <location>
        <begin position="79"/>
        <end position="108"/>
    </location>
</feature>
<dbReference type="EMBL" id="BAAANY010000038">
    <property type="protein sequence ID" value="GAA1713177.1"/>
    <property type="molecule type" value="Genomic_DNA"/>
</dbReference>
<dbReference type="RefSeq" id="WP_344314668.1">
    <property type="nucleotide sequence ID" value="NZ_BAAANY010000038.1"/>
</dbReference>
<evidence type="ECO:0000256" key="5">
    <source>
        <dbReference type="ARBA" id="ARBA00023163"/>
    </source>
</evidence>
<evidence type="ECO:0000256" key="1">
    <source>
        <dbReference type="ARBA" id="ARBA00005384"/>
    </source>
</evidence>
<dbReference type="InterPro" id="IPR015424">
    <property type="entry name" value="PyrdxlP-dep_Trfase"/>
</dbReference>
<name>A0ABN2IWG2_9ACTN</name>
<dbReference type="GO" id="GO:0008483">
    <property type="term" value="F:transaminase activity"/>
    <property type="evidence" value="ECO:0007669"/>
    <property type="project" value="UniProtKB-KW"/>
</dbReference>
<dbReference type="Gene3D" id="1.10.10.10">
    <property type="entry name" value="Winged helix-like DNA-binding domain superfamily/Winged helix DNA-binding domain"/>
    <property type="match status" value="1"/>
</dbReference>
<keyword evidence="8" id="KW-0032">Aminotransferase</keyword>
<comment type="caution">
    <text evidence="8">The sequence shown here is derived from an EMBL/GenBank/DDBJ whole genome shotgun (WGS) entry which is preliminary data.</text>
</comment>
<dbReference type="SUPFAM" id="SSF46785">
    <property type="entry name" value="Winged helix' DNA-binding domain"/>
    <property type="match status" value="1"/>
</dbReference>
<keyword evidence="8" id="KW-0808">Transferase</keyword>
<evidence type="ECO:0000256" key="4">
    <source>
        <dbReference type="ARBA" id="ARBA00023125"/>
    </source>
</evidence>
<accession>A0ABN2IWG2</accession>
<evidence type="ECO:0000313" key="8">
    <source>
        <dbReference type="EMBL" id="GAA1713177.1"/>
    </source>
</evidence>
<dbReference type="InterPro" id="IPR015421">
    <property type="entry name" value="PyrdxlP-dep_Trfase_major"/>
</dbReference>
<comment type="similarity">
    <text evidence="1">In the C-terminal section; belongs to the class-I pyridoxal-phosphate-dependent aminotransferase family.</text>
</comment>
<proteinExistence type="inferred from homology"/>
<dbReference type="Proteomes" id="UP001500618">
    <property type="component" value="Unassembled WGS sequence"/>
</dbReference>
<keyword evidence="4" id="KW-0238">DNA-binding</keyword>
<keyword evidence="9" id="KW-1185">Reference proteome</keyword>
<dbReference type="InterPro" id="IPR000524">
    <property type="entry name" value="Tscrpt_reg_HTH_GntR"/>
</dbReference>
<evidence type="ECO:0000256" key="6">
    <source>
        <dbReference type="SAM" id="MobiDB-lite"/>
    </source>
</evidence>
<dbReference type="PROSITE" id="PS50949">
    <property type="entry name" value="HTH_GNTR"/>
    <property type="match status" value="1"/>
</dbReference>
<dbReference type="Gene3D" id="3.40.640.10">
    <property type="entry name" value="Type I PLP-dependent aspartate aminotransferase-like (Major domain)"/>
    <property type="match status" value="1"/>
</dbReference>
<sequence length="467" mass="50133">MEETWSTFRELLLPAVDGTRPGRGLERTLRDEIRADRLHAGTRLPSSRDMAGQLGVARGTVSAAYDQLVAEGYLVAQRGSGTRVAPPTAPERTDDSAPTPTARRGSWRYNLGPGLPSLAAFPRSAWLASVRAGMAELPDAGLGYPDPAGLPGLRAELAKYLGRVRAVVAGADDVIVTHGTFDAFGLLFHSMRTQGHRHVAVEDPGGPDLAELLRFHGLAPVHVPVDNDGLRVDALARTNCRAVVVTAAHQYPLGVALSPERRRGLLEWAGAVDGLVIEDDYDAEYRYDRAALGSVQGIDPGRVAYVGTVSKTLAPALRLGWLVAPPALRAEAVIAKWFGSRGCGTFEQAGFEHFLRTGGYDRHLRSTRPEYRRRRDAFLAALAKHLPDWEPIGIDAGLHLVIRLPASYADAEVAALLESRHQIHLAALSSYTSGEPLFPGVVTGFAALRPDRFDEAIAAVAAAVKAA</sequence>
<dbReference type="CDD" id="cd00609">
    <property type="entry name" value="AAT_like"/>
    <property type="match status" value="1"/>
</dbReference>
<evidence type="ECO:0000313" key="9">
    <source>
        <dbReference type="Proteomes" id="UP001500618"/>
    </source>
</evidence>
<keyword evidence="3" id="KW-0805">Transcription regulation</keyword>
<dbReference type="InterPro" id="IPR051446">
    <property type="entry name" value="HTH_trans_reg/aminotransferase"/>
</dbReference>
<evidence type="ECO:0000259" key="7">
    <source>
        <dbReference type="PROSITE" id="PS50949"/>
    </source>
</evidence>
<dbReference type="PANTHER" id="PTHR46577">
    <property type="entry name" value="HTH-TYPE TRANSCRIPTIONAL REGULATORY PROTEIN GABR"/>
    <property type="match status" value="1"/>
</dbReference>
<keyword evidence="5" id="KW-0804">Transcription</keyword>
<keyword evidence="2" id="KW-0663">Pyridoxal phosphate</keyword>
<dbReference type="InterPro" id="IPR004839">
    <property type="entry name" value="Aminotransferase_I/II_large"/>
</dbReference>
<dbReference type="SUPFAM" id="SSF53383">
    <property type="entry name" value="PLP-dependent transferases"/>
    <property type="match status" value="1"/>
</dbReference>
<dbReference type="SMART" id="SM00345">
    <property type="entry name" value="HTH_GNTR"/>
    <property type="match status" value="1"/>
</dbReference>
<dbReference type="Pfam" id="PF00392">
    <property type="entry name" value="GntR"/>
    <property type="match status" value="1"/>
</dbReference>
<dbReference type="InterPro" id="IPR036390">
    <property type="entry name" value="WH_DNA-bd_sf"/>
</dbReference>
<dbReference type="CDD" id="cd07377">
    <property type="entry name" value="WHTH_GntR"/>
    <property type="match status" value="1"/>
</dbReference>
<organism evidence="8 9">
    <name type="scientific">Fodinicola feengrottensis</name>
    <dbReference type="NCBI Taxonomy" id="435914"/>
    <lineage>
        <taxon>Bacteria</taxon>
        <taxon>Bacillati</taxon>
        <taxon>Actinomycetota</taxon>
        <taxon>Actinomycetes</taxon>
        <taxon>Mycobacteriales</taxon>
        <taxon>Fodinicola</taxon>
    </lineage>
</organism>
<dbReference type="PANTHER" id="PTHR46577:SF1">
    <property type="entry name" value="HTH-TYPE TRANSCRIPTIONAL REGULATORY PROTEIN GABR"/>
    <property type="match status" value="1"/>
</dbReference>
<protein>
    <submittedName>
        <fullName evidence="8">PLP-dependent aminotransferase family protein</fullName>
    </submittedName>
</protein>
<reference evidence="8 9" key="1">
    <citation type="journal article" date="2019" name="Int. J. Syst. Evol. Microbiol.">
        <title>The Global Catalogue of Microorganisms (GCM) 10K type strain sequencing project: providing services to taxonomists for standard genome sequencing and annotation.</title>
        <authorList>
            <consortium name="The Broad Institute Genomics Platform"/>
            <consortium name="The Broad Institute Genome Sequencing Center for Infectious Disease"/>
            <person name="Wu L."/>
            <person name="Ma J."/>
        </authorList>
    </citation>
    <scope>NUCLEOTIDE SEQUENCE [LARGE SCALE GENOMIC DNA]</scope>
    <source>
        <strain evidence="8 9">JCM 14718</strain>
    </source>
</reference>
<dbReference type="Pfam" id="PF00155">
    <property type="entry name" value="Aminotran_1_2"/>
    <property type="match status" value="1"/>
</dbReference>
<gene>
    <name evidence="8" type="ORF">GCM10009765_72840</name>
</gene>
<feature type="domain" description="HTH gntR-type" evidence="7">
    <location>
        <begin position="19"/>
        <end position="87"/>
    </location>
</feature>
<dbReference type="InterPro" id="IPR036388">
    <property type="entry name" value="WH-like_DNA-bd_sf"/>
</dbReference>
<dbReference type="PRINTS" id="PR00035">
    <property type="entry name" value="HTHGNTR"/>
</dbReference>